<keyword evidence="3" id="KW-1185">Reference proteome</keyword>
<feature type="transmembrane region" description="Helical" evidence="1">
    <location>
        <begin position="20"/>
        <end position="39"/>
    </location>
</feature>
<organism evidence="2 3">
    <name type="scientific">Calocera viscosa (strain TUFC12733)</name>
    <dbReference type="NCBI Taxonomy" id="1330018"/>
    <lineage>
        <taxon>Eukaryota</taxon>
        <taxon>Fungi</taxon>
        <taxon>Dikarya</taxon>
        <taxon>Basidiomycota</taxon>
        <taxon>Agaricomycotina</taxon>
        <taxon>Dacrymycetes</taxon>
        <taxon>Dacrymycetales</taxon>
        <taxon>Dacrymycetaceae</taxon>
        <taxon>Calocera</taxon>
    </lineage>
</organism>
<reference evidence="2 3" key="1">
    <citation type="journal article" date="2016" name="Mol. Biol. Evol.">
        <title>Comparative Genomics of Early-Diverging Mushroom-Forming Fungi Provides Insights into the Origins of Lignocellulose Decay Capabilities.</title>
        <authorList>
            <person name="Nagy L.G."/>
            <person name="Riley R."/>
            <person name="Tritt A."/>
            <person name="Adam C."/>
            <person name="Daum C."/>
            <person name="Floudas D."/>
            <person name="Sun H."/>
            <person name="Yadav J.S."/>
            <person name="Pangilinan J."/>
            <person name="Larsson K.H."/>
            <person name="Matsuura K."/>
            <person name="Barry K."/>
            <person name="Labutti K."/>
            <person name="Kuo R."/>
            <person name="Ohm R.A."/>
            <person name="Bhattacharya S.S."/>
            <person name="Shirouzu T."/>
            <person name="Yoshinaga Y."/>
            <person name="Martin F.M."/>
            <person name="Grigoriev I.V."/>
            <person name="Hibbett D.S."/>
        </authorList>
    </citation>
    <scope>NUCLEOTIDE SEQUENCE [LARGE SCALE GENOMIC DNA]</scope>
    <source>
        <strain evidence="2 3">TUFC12733</strain>
    </source>
</reference>
<name>A0A167L0Y3_CALVF</name>
<sequence>MFRYRTQNTSQQTYRTNDYIISLTLSPFLTAVPVCWTLMKPFVSYRDSIPDDAADVINTMQCCSRFSYLPEPSERGVNLECSDYRSTEFCGMPSRAVRFASERGKEMR</sequence>
<keyword evidence="1" id="KW-1133">Transmembrane helix</keyword>
<accession>A0A167L0Y3</accession>
<keyword evidence="1" id="KW-0472">Membrane</keyword>
<evidence type="ECO:0000256" key="1">
    <source>
        <dbReference type="SAM" id="Phobius"/>
    </source>
</evidence>
<proteinExistence type="predicted"/>
<evidence type="ECO:0000313" key="2">
    <source>
        <dbReference type="EMBL" id="KZO95224.1"/>
    </source>
</evidence>
<keyword evidence="1" id="KW-0812">Transmembrane</keyword>
<evidence type="ECO:0000313" key="3">
    <source>
        <dbReference type="Proteomes" id="UP000076738"/>
    </source>
</evidence>
<gene>
    <name evidence="2" type="ORF">CALVIDRAFT_182075</name>
</gene>
<protein>
    <submittedName>
        <fullName evidence="2">Uncharacterized protein</fullName>
    </submittedName>
</protein>
<dbReference type="EMBL" id="KV417290">
    <property type="protein sequence ID" value="KZO95224.1"/>
    <property type="molecule type" value="Genomic_DNA"/>
</dbReference>
<dbReference type="Proteomes" id="UP000076738">
    <property type="component" value="Unassembled WGS sequence"/>
</dbReference>
<dbReference type="AlphaFoldDB" id="A0A167L0Y3"/>